<dbReference type="InterPro" id="IPR031948">
    <property type="entry name" value="PliI"/>
</dbReference>
<reference evidence="1 2" key="1">
    <citation type="submission" date="2019-04" db="EMBL/GenBank/DDBJ databases">
        <authorList>
            <person name="Hwang J.C."/>
        </authorList>
    </citation>
    <scope>NUCLEOTIDE SEQUENCE [LARGE SCALE GENOMIC DNA]</scope>
    <source>
        <strain evidence="1 2">IMCC35002</strain>
    </source>
</reference>
<accession>A0A4U1BN74</accession>
<keyword evidence="2" id="KW-1185">Reference proteome</keyword>
<evidence type="ECO:0000313" key="1">
    <source>
        <dbReference type="EMBL" id="TKB54526.1"/>
    </source>
</evidence>
<dbReference type="Proteomes" id="UP000305675">
    <property type="component" value="Unassembled WGS sequence"/>
</dbReference>
<protein>
    <recommendedName>
        <fullName evidence="3">Lipoprotein</fullName>
    </recommendedName>
</protein>
<gene>
    <name evidence="1" type="ORF">FCL42_11990</name>
</gene>
<dbReference type="RefSeq" id="WP_136863661.1">
    <property type="nucleotide sequence ID" value="NZ_SWCJ01000008.1"/>
</dbReference>
<evidence type="ECO:0000313" key="2">
    <source>
        <dbReference type="Proteomes" id="UP000305675"/>
    </source>
</evidence>
<dbReference type="InterPro" id="IPR038643">
    <property type="entry name" value="PliI_sf"/>
</dbReference>
<sequence length="178" mass="19117">MNRVTTAFVRASTFGVALTMILGCESTQSPALWPSAPTTDEASESLVKGQFTQALTPELIVVANEVSWEPRSIGSVSLRLYQVANPNYPFDQFVTGTIVPRDGTIVALEAVTLEQSPVMVLITQSAGSGGYLNGMLFEYSGGALTQITESYGHQSREALMAALERKIGNAKVRQISKN</sequence>
<proteinExistence type="predicted"/>
<evidence type="ECO:0008006" key="3">
    <source>
        <dbReference type="Google" id="ProtNLM"/>
    </source>
</evidence>
<comment type="caution">
    <text evidence="1">The sequence shown here is derived from an EMBL/GenBank/DDBJ whole genome shotgun (WGS) entry which is preliminary data.</text>
</comment>
<organism evidence="1 2">
    <name type="scientific">Ferrimonas aestuarii</name>
    <dbReference type="NCBI Taxonomy" id="2569539"/>
    <lineage>
        <taxon>Bacteria</taxon>
        <taxon>Pseudomonadati</taxon>
        <taxon>Pseudomonadota</taxon>
        <taxon>Gammaproteobacteria</taxon>
        <taxon>Alteromonadales</taxon>
        <taxon>Ferrimonadaceae</taxon>
        <taxon>Ferrimonas</taxon>
    </lineage>
</organism>
<dbReference type="OrthoDB" id="8455654at2"/>
<dbReference type="PROSITE" id="PS51257">
    <property type="entry name" value="PROKAR_LIPOPROTEIN"/>
    <property type="match status" value="1"/>
</dbReference>
<dbReference type="Pfam" id="PF16743">
    <property type="entry name" value="PliI"/>
    <property type="match status" value="1"/>
</dbReference>
<name>A0A4U1BN74_9GAMM</name>
<dbReference type="EMBL" id="SWCJ01000008">
    <property type="protein sequence ID" value="TKB54526.1"/>
    <property type="molecule type" value="Genomic_DNA"/>
</dbReference>
<dbReference type="AlphaFoldDB" id="A0A4U1BN74"/>
<dbReference type="Gene3D" id="2.40.128.460">
    <property type="entry name" value="Periplasmic lysozyme inhibitor of I-type lysozyme"/>
    <property type="match status" value="1"/>
</dbReference>